<reference evidence="2" key="1">
    <citation type="journal article" date="2019" name="bioRxiv">
        <title>The Genome of the Zebra Mussel, Dreissena polymorpha: A Resource for Invasive Species Research.</title>
        <authorList>
            <person name="McCartney M.A."/>
            <person name="Auch B."/>
            <person name="Kono T."/>
            <person name="Mallez S."/>
            <person name="Zhang Y."/>
            <person name="Obille A."/>
            <person name="Becker A."/>
            <person name="Abrahante J.E."/>
            <person name="Garbe J."/>
            <person name="Badalamenti J.P."/>
            <person name="Herman A."/>
            <person name="Mangelson H."/>
            <person name="Liachko I."/>
            <person name="Sullivan S."/>
            <person name="Sone E.D."/>
            <person name="Koren S."/>
            <person name="Silverstein K.A.T."/>
            <person name="Beckman K.B."/>
            <person name="Gohl D.M."/>
        </authorList>
    </citation>
    <scope>NUCLEOTIDE SEQUENCE</scope>
    <source>
        <strain evidence="2">Duluth1</strain>
        <tissue evidence="2">Whole animal</tissue>
    </source>
</reference>
<protein>
    <submittedName>
        <fullName evidence="2">Uncharacterized protein</fullName>
    </submittedName>
</protein>
<evidence type="ECO:0000313" key="2">
    <source>
        <dbReference type="EMBL" id="KAH3817649.1"/>
    </source>
</evidence>
<reference evidence="2" key="2">
    <citation type="submission" date="2020-11" db="EMBL/GenBank/DDBJ databases">
        <authorList>
            <person name="McCartney M.A."/>
            <person name="Auch B."/>
            <person name="Kono T."/>
            <person name="Mallez S."/>
            <person name="Becker A."/>
            <person name="Gohl D.M."/>
            <person name="Silverstein K.A.T."/>
            <person name="Koren S."/>
            <person name="Bechman K.B."/>
            <person name="Herman A."/>
            <person name="Abrahante J.E."/>
            <person name="Garbe J."/>
        </authorList>
    </citation>
    <scope>NUCLEOTIDE SEQUENCE</scope>
    <source>
        <strain evidence="2">Duluth1</strain>
        <tissue evidence="2">Whole animal</tissue>
    </source>
</reference>
<sequence length="79" mass="9776">MSRPAFGVHVEVFFLYCFYVQRLLNRNIRLSAYGVSHADKSSFSPSILQREREDREKREREEKKMLREREREKRIERER</sequence>
<gene>
    <name evidence="2" type="ORF">DPMN_119204</name>
</gene>
<dbReference type="EMBL" id="JAIWYP010000005">
    <property type="protein sequence ID" value="KAH3817649.1"/>
    <property type="molecule type" value="Genomic_DNA"/>
</dbReference>
<dbReference type="Proteomes" id="UP000828390">
    <property type="component" value="Unassembled WGS sequence"/>
</dbReference>
<keyword evidence="3" id="KW-1185">Reference proteome</keyword>
<evidence type="ECO:0000256" key="1">
    <source>
        <dbReference type="SAM" id="MobiDB-lite"/>
    </source>
</evidence>
<evidence type="ECO:0000313" key="3">
    <source>
        <dbReference type="Proteomes" id="UP000828390"/>
    </source>
</evidence>
<accession>A0A9D4GLH5</accession>
<dbReference type="AlphaFoldDB" id="A0A9D4GLH5"/>
<name>A0A9D4GLH5_DREPO</name>
<organism evidence="2 3">
    <name type="scientific">Dreissena polymorpha</name>
    <name type="common">Zebra mussel</name>
    <name type="synonym">Mytilus polymorpha</name>
    <dbReference type="NCBI Taxonomy" id="45954"/>
    <lineage>
        <taxon>Eukaryota</taxon>
        <taxon>Metazoa</taxon>
        <taxon>Spiralia</taxon>
        <taxon>Lophotrochozoa</taxon>
        <taxon>Mollusca</taxon>
        <taxon>Bivalvia</taxon>
        <taxon>Autobranchia</taxon>
        <taxon>Heteroconchia</taxon>
        <taxon>Euheterodonta</taxon>
        <taxon>Imparidentia</taxon>
        <taxon>Neoheterodontei</taxon>
        <taxon>Myida</taxon>
        <taxon>Dreissenoidea</taxon>
        <taxon>Dreissenidae</taxon>
        <taxon>Dreissena</taxon>
    </lineage>
</organism>
<feature type="compositionally biased region" description="Basic and acidic residues" evidence="1">
    <location>
        <begin position="49"/>
        <end position="79"/>
    </location>
</feature>
<feature type="region of interest" description="Disordered" evidence="1">
    <location>
        <begin position="36"/>
        <end position="79"/>
    </location>
</feature>
<comment type="caution">
    <text evidence="2">The sequence shown here is derived from an EMBL/GenBank/DDBJ whole genome shotgun (WGS) entry which is preliminary data.</text>
</comment>
<proteinExistence type="predicted"/>